<organism evidence="1">
    <name type="scientific">Arundo donax</name>
    <name type="common">Giant reed</name>
    <name type="synonym">Donax arundinaceus</name>
    <dbReference type="NCBI Taxonomy" id="35708"/>
    <lineage>
        <taxon>Eukaryota</taxon>
        <taxon>Viridiplantae</taxon>
        <taxon>Streptophyta</taxon>
        <taxon>Embryophyta</taxon>
        <taxon>Tracheophyta</taxon>
        <taxon>Spermatophyta</taxon>
        <taxon>Magnoliopsida</taxon>
        <taxon>Liliopsida</taxon>
        <taxon>Poales</taxon>
        <taxon>Poaceae</taxon>
        <taxon>PACMAD clade</taxon>
        <taxon>Arundinoideae</taxon>
        <taxon>Arundineae</taxon>
        <taxon>Arundo</taxon>
    </lineage>
</organism>
<evidence type="ECO:0000313" key="1">
    <source>
        <dbReference type="EMBL" id="JAD17768.1"/>
    </source>
</evidence>
<accession>A0A0A9TUY5</accession>
<dbReference type="AlphaFoldDB" id="A0A0A9TUY5"/>
<sequence>MLACVNRIKSIADDNCQVSWLRRHILLYVEKVHSLLAWHHEVKIDPVS</sequence>
<proteinExistence type="predicted"/>
<reference evidence="1" key="1">
    <citation type="submission" date="2014-09" db="EMBL/GenBank/DDBJ databases">
        <authorList>
            <person name="Magalhaes I.L.F."/>
            <person name="Oliveira U."/>
            <person name="Santos F.R."/>
            <person name="Vidigal T.H.D.A."/>
            <person name="Brescovit A.D."/>
            <person name="Santos A.J."/>
        </authorList>
    </citation>
    <scope>NUCLEOTIDE SEQUENCE</scope>
    <source>
        <tissue evidence="1">Shoot tissue taken approximately 20 cm above the soil surface</tissue>
    </source>
</reference>
<name>A0A0A9TUY5_ARUDO</name>
<protein>
    <submittedName>
        <fullName evidence="1">Uncharacterized protein</fullName>
    </submittedName>
</protein>
<reference evidence="1" key="2">
    <citation type="journal article" date="2015" name="Data Brief">
        <title>Shoot transcriptome of the giant reed, Arundo donax.</title>
        <authorList>
            <person name="Barrero R.A."/>
            <person name="Guerrero F.D."/>
            <person name="Moolhuijzen P."/>
            <person name="Goolsby J.A."/>
            <person name="Tidwell J."/>
            <person name="Bellgard S.E."/>
            <person name="Bellgard M.I."/>
        </authorList>
    </citation>
    <scope>NUCLEOTIDE SEQUENCE</scope>
    <source>
        <tissue evidence="1">Shoot tissue taken approximately 20 cm above the soil surface</tissue>
    </source>
</reference>
<dbReference type="EMBL" id="GBRH01280127">
    <property type="protein sequence ID" value="JAD17768.1"/>
    <property type="molecule type" value="Transcribed_RNA"/>
</dbReference>